<evidence type="ECO:0000313" key="3">
    <source>
        <dbReference type="Proteomes" id="UP001295740"/>
    </source>
</evidence>
<dbReference type="EMBL" id="CAUWAG010000010">
    <property type="protein sequence ID" value="CAJ2508210.1"/>
    <property type="molecule type" value="Genomic_DNA"/>
</dbReference>
<organism evidence="2 3">
    <name type="scientific">Anthostomella pinea</name>
    <dbReference type="NCBI Taxonomy" id="933095"/>
    <lineage>
        <taxon>Eukaryota</taxon>
        <taxon>Fungi</taxon>
        <taxon>Dikarya</taxon>
        <taxon>Ascomycota</taxon>
        <taxon>Pezizomycotina</taxon>
        <taxon>Sordariomycetes</taxon>
        <taxon>Xylariomycetidae</taxon>
        <taxon>Xylariales</taxon>
        <taxon>Xylariaceae</taxon>
        <taxon>Anthostomella</taxon>
    </lineage>
</organism>
<protein>
    <submittedName>
        <fullName evidence="2">Uu.00g093960.m01.CDS01</fullName>
    </submittedName>
</protein>
<feature type="signal peptide" evidence="1">
    <location>
        <begin position="1"/>
        <end position="19"/>
    </location>
</feature>
<keyword evidence="1" id="KW-0732">Signal</keyword>
<feature type="chain" id="PRO_5042533553" evidence="1">
    <location>
        <begin position="20"/>
        <end position="249"/>
    </location>
</feature>
<dbReference type="AlphaFoldDB" id="A0AAI8VNK6"/>
<sequence>MHLSTILPALAALLPTSTASAIRQVTSASDPEPAPPKVLSAYLHPRPSAQNLCGLSSFTDLTNDDTSPPWSDCAAISVFAAENNGSWLWTKAELGISTSTIVLLPPANGTHPTPTGKIVTRDDGNFNFTSRGCVLLLRYDGPESDAHDGVGKRAAIPPPTEVAVGNRDVAYVLGRVIASGIRGERAEGMGNFSCRVPVPGPDEIIQENYNGTDTVIQENTGTGNGTVTVGISWWLRAAEGLDAVNDAPS</sequence>
<reference evidence="2" key="1">
    <citation type="submission" date="2023-10" db="EMBL/GenBank/DDBJ databases">
        <authorList>
            <person name="Hackl T."/>
        </authorList>
    </citation>
    <scope>NUCLEOTIDE SEQUENCE</scope>
</reference>
<dbReference type="Proteomes" id="UP001295740">
    <property type="component" value="Unassembled WGS sequence"/>
</dbReference>
<accession>A0AAI8VNK6</accession>
<evidence type="ECO:0000256" key="1">
    <source>
        <dbReference type="SAM" id="SignalP"/>
    </source>
</evidence>
<gene>
    <name evidence="2" type="ORF">KHLLAP_LOCUS8678</name>
</gene>
<evidence type="ECO:0000313" key="2">
    <source>
        <dbReference type="EMBL" id="CAJ2508210.1"/>
    </source>
</evidence>
<keyword evidence="3" id="KW-1185">Reference proteome</keyword>
<comment type="caution">
    <text evidence="2">The sequence shown here is derived from an EMBL/GenBank/DDBJ whole genome shotgun (WGS) entry which is preliminary data.</text>
</comment>
<name>A0AAI8VNK6_9PEZI</name>
<proteinExistence type="predicted"/>